<reference evidence="9 10" key="1">
    <citation type="submission" date="2016-09" db="EMBL/GenBank/DDBJ databases">
        <title>Rhizobium oryziradicis sp. nov., isolated from the root of rice.</title>
        <authorList>
            <person name="Zhao J."/>
            <person name="Zhang X."/>
        </authorList>
    </citation>
    <scope>NUCLEOTIDE SEQUENCE [LARGE SCALE GENOMIC DNA]</scope>
    <source>
        <strain evidence="9 10">14971</strain>
    </source>
</reference>
<protein>
    <submittedName>
        <fullName evidence="8">8-oxo-dGTP pyrophosphatase MutT (NUDIX family)</fullName>
    </submittedName>
    <submittedName>
        <fullName evidence="9">Coenzyme A pyrophosphatase</fullName>
    </submittedName>
</protein>
<feature type="domain" description="Nudix hydrolase" evidence="7">
    <location>
        <begin position="55"/>
        <end position="187"/>
    </location>
</feature>
<evidence type="ECO:0000313" key="11">
    <source>
        <dbReference type="Proteomes" id="UP000544107"/>
    </source>
</evidence>
<dbReference type="OrthoDB" id="9802805at2"/>
<organism evidence="9 10">
    <name type="scientific">Allorhizobium taibaishanense</name>
    <dbReference type="NCBI Taxonomy" id="887144"/>
    <lineage>
        <taxon>Bacteria</taxon>
        <taxon>Pseudomonadati</taxon>
        <taxon>Pseudomonadota</taxon>
        <taxon>Alphaproteobacteria</taxon>
        <taxon>Hyphomicrobiales</taxon>
        <taxon>Rhizobiaceae</taxon>
        <taxon>Rhizobium/Agrobacterium group</taxon>
        <taxon>Allorhizobium</taxon>
    </lineage>
</organism>
<keyword evidence="6" id="KW-0464">Manganese</keyword>
<dbReference type="SUPFAM" id="SSF55811">
    <property type="entry name" value="Nudix"/>
    <property type="match status" value="1"/>
</dbReference>
<dbReference type="NCBIfam" id="NF007980">
    <property type="entry name" value="PRK10707.1"/>
    <property type="match status" value="1"/>
</dbReference>
<dbReference type="Proteomes" id="UP000185598">
    <property type="component" value="Unassembled WGS sequence"/>
</dbReference>
<sequence length="217" mass="24028">MTDRGTDLALPLYTAAEFRRRAQSQAGGPIDSAWREHGDHVLNADMLATLEGMRLKDAAVLVPVVDDGANTRVILTQRTVKLRKHSGQIAFPGGGIDADDASPEAAAMREAQEEIGLDPRFVEPVGRLPHYLAGTGFRITPVLAVVQPGFKLTINPDEVAEVFDVPLSFLMNPDNHRRDAKVWNGILRHFYVMPYGERQIWGITAGILRTLYERLYA</sequence>
<dbReference type="RefSeq" id="WP_075615090.1">
    <property type="nucleotide sequence ID" value="NZ_JACIED010000001.1"/>
</dbReference>
<dbReference type="PROSITE" id="PS51462">
    <property type="entry name" value="NUDIX"/>
    <property type="match status" value="1"/>
</dbReference>
<evidence type="ECO:0000313" key="9">
    <source>
        <dbReference type="EMBL" id="OLP49301.1"/>
    </source>
</evidence>
<dbReference type="InterPro" id="IPR000086">
    <property type="entry name" value="NUDIX_hydrolase_dom"/>
</dbReference>
<accession>A0A1Q9A3Y1</accession>
<reference evidence="8 11" key="2">
    <citation type="submission" date="2020-08" db="EMBL/GenBank/DDBJ databases">
        <title>Genomic Encyclopedia of Type Strains, Phase IV (KMG-IV): sequencing the most valuable type-strain genomes for metagenomic binning, comparative biology and taxonomic classification.</title>
        <authorList>
            <person name="Goeker M."/>
        </authorList>
    </citation>
    <scope>NUCLEOTIDE SEQUENCE [LARGE SCALE GENOMIC DNA]</scope>
    <source>
        <strain evidence="8 11">DSM 100021</strain>
    </source>
</reference>
<dbReference type="PANTHER" id="PTHR12992">
    <property type="entry name" value="NUDIX HYDROLASE"/>
    <property type="match status" value="1"/>
</dbReference>
<evidence type="ECO:0000256" key="6">
    <source>
        <dbReference type="ARBA" id="ARBA00023211"/>
    </source>
</evidence>
<evidence type="ECO:0000259" key="7">
    <source>
        <dbReference type="PROSITE" id="PS51462"/>
    </source>
</evidence>
<dbReference type="AlphaFoldDB" id="A0A1Q9A3Y1"/>
<gene>
    <name evidence="9" type="ORF">BJF91_19805</name>
    <name evidence="8" type="ORF">GGQ71_000584</name>
</gene>
<dbReference type="Gene3D" id="3.90.79.10">
    <property type="entry name" value="Nucleoside Triphosphate Pyrophosphohydrolase"/>
    <property type="match status" value="1"/>
</dbReference>
<dbReference type="STRING" id="887144.BJF91_19805"/>
<evidence type="ECO:0000256" key="5">
    <source>
        <dbReference type="ARBA" id="ARBA00022842"/>
    </source>
</evidence>
<evidence type="ECO:0000256" key="1">
    <source>
        <dbReference type="ARBA" id="ARBA00001936"/>
    </source>
</evidence>
<evidence type="ECO:0000313" key="8">
    <source>
        <dbReference type="EMBL" id="MBB4006348.1"/>
    </source>
</evidence>
<keyword evidence="10" id="KW-1185">Reference proteome</keyword>
<dbReference type="InterPro" id="IPR015797">
    <property type="entry name" value="NUDIX_hydrolase-like_dom_sf"/>
</dbReference>
<evidence type="ECO:0000313" key="10">
    <source>
        <dbReference type="Proteomes" id="UP000185598"/>
    </source>
</evidence>
<dbReference type="Pfam" id="PF00293">
    <property type="entry name" value="NUDIX"/>
    <property type="match status" value="1"/>
</dbReference>
<comment type="cofactor">
    <cofactor evidence="2">
        <name>Mg(2+)</name>
        <dbReference type="ChEBI" id="CHEBI:18420"/>
    </cofactor>
</comment>
<dbReference type="EMBL" id="JACIED010000001">
    <property type="protein sequence ID" value="MBB4006348.1"/>
    <property type="molecule type" value="Genomic_DNA"/>
</dbReference>
<dbReference type="GO" id="GO:0046872">
    <property type="term" value="F:metal ion binding"/>
    <property type="evidence" value="ECO:0007669"/>
    <property type="project" value="UniProtKB-KW"/>
</dbReference>
<name>A0A1Q9A3Y1_9HYPH</name>
<dbReference type="CDD" id="cd03426">
    <property type="entry name" value="NUDIX_CoAse_Nudt7"/>
    <property type="match status" value="1"/>
</dbReference>
<keyword evidence="4" id="KW-0378">Hydrolase</keyword>
<evidence type="ECO:0000256" key="3">
    <source>
        <dbReference type="ARBA" id="ARBA00022723"/>
    </source>
</evidence>
<keyword evidence="3" id="KW-0479">Metal-binding</keyword>
<dbReference type="Proteomes" id="UP000544107">
    <property type="component" value="Unassembled WGS sequence"/>
</dbReference>
<comment type="caution">
    <text evidence="9">The sequence shown here is derived from an EMBL/GenBank/DDBJ whole genome shotgun (WGS) entry which is preliminary data.</text>
</comment>
<dbReference type="EMBL" id="MKIN01000022">
    <property type="protein sequence ID" value="OLP49301.1"/>
    <property type="molecule type" value="Genomic_DNA"/>
</dbReference>
<dbReference type="InterPro" id="IPR045121">
    <property type="entry name" value="CoAse"/>
</dbReference>
<evidence type="ECO:0000256" key="2">
    <source>
        <dbReference type="ARBA" id="ARBA00001946"/>
    </source>
</evidence>
<evidence type="ECO:0000256" key="4">
    <source>
        <dbReference type="ARBA" id="ARBA00022801"/>
    </source>
</evidence>
<keyword evidence="5" id="KW-0460">Magnesium</keyword>
<dbReference type="GO" id="GO:0010945">
    <property type="term" value="F:coenzyme A diphosphatase activity"/>
    <property type="evidence" value="ECO:0007669"/>
    <property type="project" value="InterPro"/>
</dbReference>
<comment type="cofactor">
    <cofactor evidence="1">
        <name>Mn(2+)</name>
        <dbReference type="ChEBI" id="CHEBI:29035"/>
    </cofactor>
</comment>
<dbReference type="PANTHER" id="PTHR12992:SF11">
    <property type="entry name" value="MITOCHONDRIAL COENZYME A DIPHOSPHATASE NUDT8"/>
    <property type="match status" value="1"/>
</dbReference>
<proteinExistence type="predicted"/>